<dbReference type="Proteomes" id="UP000323176">
    <property type="component" value="Unassembled WGS sequence"/>
</dbReference>
<evidence type="ECO:0000259" key="17">
    <source>
        <dbReference type="Pfam" id="PF00391"/>
    </source>
</evidence>
<dbReference type="InterPro" id="IPR015813">
    <property type="entry name" value="Pyrv/PenolPyrv_kinase-like_dom"/>
</dbReference>
<dbReference type="NCBIfam" id="TIGR01828">
    <property type="entry name" value="pyru_phos_dikin"/>
    <property type="match status" value="1"/>
</dbReference>
<dbReference type="AlphaFoldDB" id="A0A5C8EN49"/>
<keyword evidence="7 15" id="KW-0479">Metal-binding</keyword>
<evidence type="ECO:0000259" key="19">
    <source>
        <dbReference type="Pfam" id="PF02896"/>
    </source>
</evidence>
<feature type="domain" description="PEP-utilising enzyme C-terminal" evidence="19">
    <location>
        <begin position="557"/>
        <end position="936"/>
    </location>
</feature>
<gene>
    <name evidence="20" type="ORF">EPJ72_09820</name>
</gene>
<dbReference type="InterPro" id="IPR008279">
    <property type="entry name" value="PEP-util_enz_mobile_dom"/>
</dbReference>
<dbReference type="Pfam" id="PF02896">
    <property type="entry name" value="PEP-utilizers_C"/>
    <property type="match status" value="1"/>
</dbReference>
<dbReference type="PROSITE" id="PS00370">
    <property type="entry name" value="PEP_ENZYMES_PHOS_SITE"/>
    <property type="match status" value="1"/>
</dbReference>
<evidence type="ECO:0000256" key="9">
    <source>
        <dbReference type="ARBA" id="ARBA00022777"/>
    </source>
</evidence>
<reference evidence="20 21" key="1">
    <citation type="journal article" date="1992" name="Lakartidningen">
        <title>[Penicillin V and not amoxicillin is the first choice preparation in acute otitis].</title>
        <authorList>
            <person name="Kamme C."/>
            <person name="Lundgren K."/>
            <person name="Prellner K."/>
        </authorList>
    </citation>
    <scope>NUCLEOTIDE SEQUENCE [LARGE SCALE GENOMIC DNA]</scope>
    <source>
        <strain evidence="20 21">PC5538III-hc</strain>
    </source>
</reference>
<feature type="binding site" evidence="14">
    <location>
        <position position="837"/>
    </location>
    <ligand>
        <name>substrate</name>
    </ligand>
</feature>
<evidence type="ECO:0000313" key="20">
    <source>
        <dbReference type="EMBL" id="TXJ39429.1"/>
    </source>
</evidence>
<evidence type="ECO:0000256" key="10">
    <source>
        <dbReference type="ARBA" id="ARBA00022840"/>
    </source>
</evidence>
<dbReference type="Pfam" id="PF01326">
    <property type="entry name" value="PPDK_N"/>
    <property type="match status" value="1"/>
</dbReference>
<dbReference type="InterPro" id="IPR013815">
    <property type="entry name" value="ATP_grasp_subdomain_1"/>
</dbReference>
<dbReference type="EMBL" id="SAXY01000060">
    <property type="protein sequence ID" value="TXJ39429.1"/>
    <property type="molecule type" value="Genomic_DNA"/>
</dbReference>
<evidence type="ECO:0000256" key="7">
    <source>
        <dbReference type="ARBA" id="ARBA00022723"/>
    </source>
</evidence>
<keyword evidence="10" id="KW-0067">ATP-binding</keyword>
<evidence type="ECO:0000256" key="4">
    <source>
        <dbReference type="ARBA" id="ARBA00011994"/>
    </source>
</evidence>
<comment type="cofactor">
    <cofactor evidence="1 15">
        <name>Mg(2+)</name>
        <dbReference type="ChEBI" id="CHEBI:18420"/>
    </cofactor>
</comment>
<evidence type="ECO:0000256" key="16">
    <source>
        <dbReference type="SAM" id="Coils"/>
    </source>
</evidence>
<feature type="binding site" evidence="14">
    <location>
        <position position="686"/>
    </location>
    <ligand>
        <name>substrate</name>
    </ligand>
</feature>
<dbReference type="SUPFAM" id="SSF52009">
    <property type="entry name" value="Phosphohistidine domain"/>
    <property type="match status" value="1"/>
</dbReference>
<dbReference type="InterPro" id="IPR010121">
    <property type="entry name" value="Pyruvate_phosphate_dikinase"/>
</dbReference>
<name>A0A5C8EN49_BRAPL</name>
<keyword evidence="20" id="KW-0670">Pyruvate</keyword>
<dbReference type="Gene3D" id="1.10.189.10">
    <property type="entry name" value="Pyruvate Phosphate Dikinase, domain 2"/>
    <property type="match status" value="1"/>
</dbReference>
<dbReference type="Pfam" id="PF00391">
    <property type="entry name" value="PEP-utilizers"/>
    <property type="match status" value="1"/>
</dbReference>
<dbReference type="GO" id="GO:0016301">
    <property type="term" value="F:kinase activity"/>
    <property type="evidence" value="ECO:0007669"/>
    <property type="project" value="UniProtKB-KW"/>
</dbReference>
<evidence type="ECO:0000259" key="18">
    <source>
        <dbReference type="Pfam" id="PF01326"/>
    </source>
</evidence>
<keyword evidence="6 20" id="KW-0808">Transferase</keyword>
<evidence type="ECO:0000256" key="3">
    <source>
        <dbReference type="ARBA" id="ARBA00007837"/>
    </source>
</evidence>
<evidence type="ECO:0000256" key="8">
    <source>
        <dbReference type="ARBA" id="ARBA00022741"/>
    </source>
</evidence>
<keyword evidence="16" id="KW-0175">Coiled coil</keyword>
<dbReference type="SUPFAM" id="SSF56059">
    <property type="entry name" value="Glutathione synthetase ATP-binding domain-like"/>
    <property type="match status" value="1"/>
</dbReference>
<feature type="binding site" evidence="15">
    <location>
        <position position="837"/>
    </location>
    <ligand>
        <name>Mg(2+)</name>
        <dbReference type="ChEBI" id="CHEBI:18420"/>
    </ligand>
</feature>
<evidence type="ECO:0000256" key="11">
    <source>
        <dbReference type="ARBA" id="ARBA00022842"/>
    </source>
</evidence>
<dbReference type="GO" id="GO:0046872">
    <property type="term" value="F:metal ion binding"/>
    <property type="evidence" value="ECO:0007669"/>
    <property type="project" value="UniProtKB-KW"/>
</dbReference>
<evidence type="ECO:0000256" key="13">
    <source>
        <dbReference type="PIRSR" id="PIRSR000853-1"/>
    </source>
</evidence>
<comment type="caution">
    <text evidence="20">The sequence shown here is derived from an EMBL/GenBank/DDBJ whole genome shotgun (WGS) entry which is preliminary data.</text>
</comment>
<feature type="binding site" evidence="14">
    <location>
        <position position="835"/>
    </location>
    <ligand>
        <name>substrate</name>
    </ligand>
</feature>
<dbReference type="GO" id="GO:0050242">
    <property type="term" value="F:pyruvate, phosphate dikinase activity"/>
    <property type="evidence" value="ECO:0007669"/>
    <property type="project" value="UniProtKB-EC"/>
</dbReference>
<dbReference type="OrthoDB" id="9765468at2"/>
<comment type="function">
    <text evidence="2">Catalyzes the reversible phosphorylation of pyruvate and phosphate.</text>
</comment>
<proteinExistence type="inferred from homology"/>
<feature type="binding site" evidence="14">
    <location>
        <position position="834"/>
    </location>
    <ligand>
        <name>substrate</name>
    </ligand>
</feature>
<dbReference type="Gene3D" id="3.30.1490.20">
    <property type="entry name" value="ATP-grasp fold, A domain"/>
    <property type="match status" value="1"/>
</dbReference>
<dbReference type="InterPro" id="IPR040442">
    <property type="entry name" value="Pyrv_kinase-like_dom_sf"/>
</dbReference>
<evidence type="ECO:0000256" key="2">
    <source>
        <dbReference type="ARBA" id="ARBA00003144"/>
    </source>
</evidence>
<dbReference type="InterPro" id="IPR000121">
    <property type="entry name" value="PEP_util_C"/>
</dbReference>
<dbReference type="Gene3D" id="1.20.80.30">
    <property type="match status" value="1"/>
</dbReference>
<evidence type="ECO:0000313" key="21">
    <source>
        <dbReference type="Proteomes" id="UP000323176"/>
    </source>
</evidence>
<dbReference type="PIRSF" id="PIRSF000853">
    <property type="entry name" value="PPDK"/>
    <property type="match status" value="1"/>
</dbReference>
<keyword evidence="9 20" id="KW-0418">Kinase</keyword>
<feature type="coiled-coil region" evidence="16">
    <location>
        <begin position="951"/>
        <end position="1000"/>
    </location>
</feature>
<feature type="binding site" evidence="14">
    <location>
        <position position="599"/>
    </location>
    <ligand>
        <name>substrate</name>
    </ligand>
</feature>
<keyword evidence="8" id="KW-0547">Nucleotide-binding</keyword>
<sequence>MATKKMVYFFGNGKSEGAKETKALLGGKGLGLAQMTESKVPVPAGFTITTEVCDYYSKNKSYPKGLEKIVDENIKKLEKAMGMEFGNADKPLLVSVRSGAAISMPGMMDTILNLGINENVVNGIIKKTNNPRFAWDAYRRFIQMFGDVAMGVDHDKFEEILDERKKAIAPKIGKAEKEVKDTDLDVEELKIVVEKYKAMYKQEMGEAFPDDPKVQLWHAINAVFRSWNNPRAEAYRKLNDIRGLLGTAVNVQAMVFGNMGDTSATGVCFSRNPATGENKFYGEFLINAQGEDVVAGIRTPQEITLEGSKEWAKNNGKSKEERKSKYPSLEEVMPDVYKQLVSYKNQLEKYYKDMQDMEFTIQEGKLYMLQTRNGKRTAAAAVRIAVELAEAKIISKEEALMRVNPSDLDQLLHPMFDPNAKKTAKILAKGLNASPGAAVGKAVFAAERAEAMKEAGESVVLVRIETSPEDIKGMNAAEGILTARGGATSHAAVVARGMGKCCVAGCSALDIDYNQKLMKVNDTVIYEGDYISIDGSTGEVMLGQVTTKEADMSEDFRKLMQWADEKRKEKKFEVHTNADTPNDAQIARKFGAEGIGLCRTEHMFFNADRIKSVRQLILVAEEVKQLKEKLEEAKKIGKADLVEELERLYKGPRKLYDDALDSLFPMQMEDFVGIFTAMDGYPVTIRLLDPPLHEFIPHEDSQLQELANEMGENFDKLRAIRDSLHEFNPMLGHRGCRLGITYPEIYDMQARAIIEAAVKVKKNGVDVHPEIMIPLVGTLKELKMIKERIVKIADEVFSKAGDKVAYKVGTMIEVPRAALVADKIATEAEFFSFGTNDLTQMGGGFSRDDAGKFLKDYVDKEIYEKDPFQSLDQEGIGELLRIGVTKGRAANKKLVVGICGEHGGDPATVMFCYDIGLNYVSCSPYRVPIARLAAAQGIINASAKNKKTSVKKEVKKVAKAVKKEVKKELKKDAKKAASTVKKASKDVKKATKEIKKVAKAVKNTVKKEVKKAVSKKTNSKK</sequence>
<feature type="binding site" evidence="15">
    <location>
        <position position="813"/>
    </location>
    <ligand>
        <name>Mg(2+)</name>
        <dbReference type="ChEBI" id="CHEBI:18420"/>
    </ligand>
</feature>
<dbReference type="Gene3D" id="3.30.470.20">
    <property type="entry name" value="ATP-grasp fold, B domain"/>
    <property type="match status" value="1"/>
</dbReference>
<comment type="similarity">
    <text evidence="3">Belongs to the PEP-utilizing enzyme family.</text>
</comment>
<dbReference type="PANTHER" id="PTHR22931">
    <property type="entry name" value="PHOSPHOENOLPYRUVATE DIKINASE-RELATED"/>
    <property type="match status" value="1"/>
</dbReference>
<evidence type="ECO:0000256" key="12">
    <source>
        <dbReference type="ARBA" id="ARBA00032883"/>
    </source>
</evidence>
<feature type="domain" description="Pyruvate phosphate dikinase AMP/ATP-binding" evidence="18">
    <location>
        <begin position="67"/>
        <end position="386"/>
    </location>
</feature>
<accession>A0A5C8EN49</accession>
<protein>
    <recommendedName>
        <fullName evidence="5">Pyruvate, phosphate dikinase</fullName>
        <ecNumber evidence="4">2.7.9.1</ecNumber>
    </recommendedName>
    <alternativeName>
        <fullName evidence="12">Pyruvate, orthophosphate dikinase</fullName>
    </alternativeName>
</protein>
<dbReference type="InterPro" id="IPR002192">
    <property type="entry name" value="PPDK_AMP/ATP-bd"/>
</dbReference>
<dbReference type="EC" id="2.7.9.1" evidence="4"/>
<evidence type="ECO:0000256" key="6">
    <source>
        <dbReference type="ARBA" id="ARBA00022679"/>
    </source>
</evidence>
<dbReference type="PANTHER" id="PTHR22931:SF9">
    <property type="entry name" value="PYRUVATE, PHOSPHATE DIKINASE 1, CHLOROPLASTIC"/>
    <property type="match status" value="1"/>
</dbReference>
<evidence type="ECO:0000256" key="5">
    <source>
        <dbReference type="ARBA" id="ARBA00020138"/>
    </source>
</evidence>
<dbReference type="SUPFAM" id="SSF51621">
    <property type="entry name" value="Phosphoenolpyruvate/pyruvate domain"/>
    <property type="match status" value="1"/>
</dbReference>
<feature type="binding site" evidence="14">
    <location>
        <position position="836"/>
    </location>
    <ligand>
        <name>substrate</name>
    </ligand>
</feature>
<evidence type="ECO:0000256" key="14">
    <source>
        <dbReference type="PIRSR" id="PIRSR000853-2"/>
    </source>
</evidence>
<dbReference type="Gene3D" id="3.50.30.10">
    <property type="entry name" value="Phosphohistidine domain"/>
    <property type="match status" value="1"/>
</dbReference>
<feature type="binding site" evidence="14">
    <location>
        <position position="813"/>
    </location>
    <ligand>
        <name>substrate</name>
    </ligand>
</feature>
<dbReference type="Gene3D" id="3.20.20.60">
    <property type="entry name" value="Phosphoenolpyruvate-binding domains"/>
    <property type="match status" value="1"/>
</dbReference>
<evidence type="ECO:0000256" key="15">
    <source>
        <dbReference type="PIRSR" id="PIRSR000853-3"/>
    </source>
</evidence>
<feature type="active site" description="Proton donor" evidence="13">
    <location>
        <position position="899"/>
    </location>
</feature>
<keyword evidence="11 15" id="KW-0460">Magnesium</keyword>
<feature type="domain" description="PEP-utilising enzyme mobile" evidence="17">
    <location>
        <begin position="457"/>
        <end position="538"/>
    </location>
</feature>
<feature type="coiled-coil region" evidence="16">
    <location>
        <begin position="613"/>
        <end position="640"/>
    </location>
</feature>
<evidence type="ECO:0000256" key="1">
    <source>
        <dbReference type="ARBA" id="ARBA00001946"/>
    </source>
</evidence>
<dbReference type="InterPro" id="IPR018274">
    <property type="entry name" value="PEP_util_AS"/>
</dbReference>
<organism evidence="20 21">
    <name type="scientific">Brachyspira pilosicoli</name>
    <name type="common">Serpulina pilosicoli</name>
    <dbReference type="NCBI Taxonomy" id="52584"/>
    <lineage>
        <taxon>Bacteria</taxon>
        <taxon>Pseudomonadati</taxon>
        <taxon>Spirochaetota</taxon>
        <taxon>Spirochaetia</taxon>
        <taxon>Brachyspirales</taxon>
        <taxon>Brachyspiraceae</taxon>
        <taxon>Brachyspira</taxon>
    </lineage>
</organism>
<feature type="active site" description="Tele-phosphohistidine intermediate" evidence="13">
    <location>
        <position position="490"/>
    </location>
</feature>
<dbReference type="GO" id="GO:0005524">
    <property type="term" value="F:ATP binding"/>
    <property type="evidence" value="ECO:0007669"/>
    <property type="project" value="UniProtKB-KW"/>
</dbReference>
<dbReference type="InterPro" id="IPR036637">
    <property type="entry name" value="Phosphohistidine_dom_sf"/>
</dbReference>